<dbReference type="Gene3D" id="3.40.50.720">
    <property type="entry name" value="NAD(P)-binding Rossmann-like Domain"/>
    <property type="match status" value="1"/>
</dbReference>
<dbReference type="SUPFAM" id="SSF51735">
    <property type="entry name" value="NAD(P)-binding Rossmann-fold domains"/>
    <property type="match status" value="1"/>
</dbReference>
<dbReference type="Proteomes" id="UP000176902">
    <property type="component" value="Unassembled WGS sequence"/>
</dbReference>
<dbReference type="PANTHER" id="PTHR11117">
    <property type="entry name" value="SUCCINYL-COA LIGASE SUBUNIT ALPHA"/>
    <property type="match status" value="1"/>
</dbReference>
<dbReference type="InterPro" id="IPR016102">
    <property type="entry name" value="Succinyl-CoA_synth-like"/>
</dbReference>
<evidence type="ECO:0000256" key="2">
    <source>
        <dbReference type="ARBA" id="ARBA00022598"/>
    </source>
</evidence>
<evidence type="ECO:0000313" key="7">
    <source>
        <dbReference type="Proteomes" id="UP000176902"/>
    </source>
</evidence>
<dbReference type="GO" id="GO:0000166">
    <property type="term" value="F:nucleotide binding"/>
    <property type="evidence" value="ECO:0007669"/>
    <property type="project" value="UniProtKB-KW"/>
</dbReference>
<dbReference type="InterPro" id="IPR005810">
    <property type="entry name" value="CoA_lig_alpha"/>
</dbReference>
<sequence length="295" mass="30614">MAILVNDKTKVLVQGITGKEGSKVALQMKNYGTKVLAGVTPGKGGQEVHGVPVYNTIAEALDSHPGINTSLISVPNFAVFGAMQEAIAAQIPLINVFTEHVPIADTAKAIAMAKKAGVRIVGPSSMGIISPGIGKVGQIGGEDPRGVFSKGNVGVISKSGGMSSEVSWILTKNGIGQSTVIGIGGDILEGSTFTDMMEEFEKDEQTKSVVIFGEIGGTYEEEAAEMIKSGRFTKKVVAFISGLFAESLPQGTKLGHAGAIVYGDKGSYKSKINSLTEAGVTIAKTPDEIPDLLTM</sequence>
<dbReference type="EMBL" id="MFCV01000001">
    <property type="protein sequence ID" value="OGE34018.1"/>
    <property type="molecule type" value="Genomic_DNA"/>
</dbReference>
<dbReference type="Pfam" id="PF00549">
    <property type="entry name" value="Ligase_CoA"/>
    <property type="match status" value="1"/>
</dbReference>
<evidence type="ECO:0000256" key="1">
    <source>
        <dbReference type="ARBA" id="ARBA00022532"/>
    </source>
</evidence>
<evidence type="ECO:0000256" key="3">
    <source>
        <dbReference type="ARBA" id="ARBA00022741"/>
    </source>
</evidence>
<reference evidence="6 7" key="1">
    <citation type="journal article" date="2016" name="Nat. Commun.">
        <title>Thousands of microbial genomes shed light on interconnected biogeochemical processes in an aquifer system.</title>
        <authorList>
            <person name="Anantharaman K."/>
            <person name="Brown C.T."/>
            <person name="Hug L.A."/>
            <person name="Sharon I."/>
            <person name="Castelle C.J."/>
            <person name="Probst A.J."/>
            <person name="Thomas B.C."/>
            <person name="Singh A."/>
            <person name="Wilkins M.J."/>
            <person name="Karaoz U."/>
            <person name="Brodie E.L."/>
            <person name="Williams K.H."/>
            <person name="Hubbard S.S."/>
            <person name="Banfield J.F."/>
        </authorList>
    </citation>
    <scope>NUCLEOTIDE SEQUENCE [LARGE SCALE GENOMIC DNA]</scope>
</reference>
<keyword evidence="2" id="KW-0436">Ligase</keyword>
<dbReference type="AlphaFoldDB" id="A0A1F5JZK6"/>
<accession>A0A1F5JZK6</accession>
<dbReference type="SUPFAM" id="SSF52210">
    <property type="entry name" value="Succinyl-CoA synthetase domains"/>
    <property type="match status" value="1"/>
</dbReference>
<feature type="domain" description="CoA-binding" evidence="5">
    <location>
        <begin position="4"/>
        <end position="101"/>
    </location>
</feature>
<dbReference type="SMART" id="SM00881">
    <property type="entry name" value="CoA_binding"/>
    <property type="match status" value="1"/>
</dbReference>
<keyword evidence="3" id="KW-0547">Nucleotide-binding</keyword>
<dbReference type="GO" id="GO:0004776">
    <property type="term" value="F:succinate-CoA ligase (GDP-forming) activity"/>
    <property type="evidence" value="ECO:0007669"/>
    <property type="project" value="TreeGrafter"/>
</dbReference>
<dbReference type="InterPro" id="IPR003781">
    <property type="entry name" value="CoA-bd"/>
</dbReference>
<protein>
    <recommendedName>
        <fullName evidence="5">CoA-binding domain-containing protein</fullName>
    </recommendedName>
</protein>
<dbReference type="STRING" id="1797768.A3C59_00695"/>
<evidence type="ECO:0000313" key="6">
    <source>
        <dbReference type="EMBL" id="OGE34018.1"/>
    </source>
</evidence>
<dbReference type="PIRSF" id="PIRSF001553">
    <property type="entry name" value="SucCS_alpha"/>
    <property type="match status" value="1"/>
</dbReference>
<evidence type="ECO:0000256" key="4">
    <source>
        <dbReference type="PIRSR" id="PIRSR001553-1"/>
    </source>
</evidence>
<dbReference type="PANTHER" id="PTHR11117:SF2">
    <property type="entry name" value="SUCCINATE--COA LIGASE [ADP_GDP-FORMING] SUBUNIT ALPHA, MITOCHONDRIAL"/>
    <property type="match status" value="1"/>
</dbReference>
<evidence type="ECO:0000259" key="5">
    <source>
        <dbReference type="SMART" id="SM00881"/>
    </source>
</evidence>
<keyword evidence="1" id="KW-0816">Tricarboxylic acid cycle</keyword>
<proteinExistence type="predicted"/>
<gene>
    <name evidence="6" type="ORF">A3C59_00695</name>
</gene>
<dbReference type="GO" id="GO:0009361">
    <property type="term" value="C:succinate-CoA ligase complex (ADP-forming)"/>
    <property type="evidence" value="ECO:0007669"/>
    <property type="project" value="TreeGrafter"/>
</dbReference>
<dbReference type="GO" id="GO:0004775">
    <property type="term" value="F:succinate-CoA ligase (ADP-forming) activity"/>
    <property type="evidence" value="ECO:0007669"/>
    <property type="project" value="TreeGrafter"/>
</dbReference>
<organism evidence="6 7">
    <name type="scientific">Candidatus Daviesbacteria bacterium RIFCSPHIGHO2_02_FULL_36_13</name>
    <dbReference type="NCBI Taxonomy" id="1797768"/>
    <lineage>
        <taxon>Bacteria</taxon>
        <taxon>Candidatus Daviesiibacteriota</taxon>
    </lineage>
</organism>
<comment type="caution">
    <text evidence="6">The sequence shown here is derived from an EMBL/GenBank/DDBJ whole genome shotgun (WGS) entry which is preliminary data.</text>
</comment>
<feature type="active site" description="Tele-phosphohistidine intermediate" evidence="4">
    <location>
        <position position="256"/>
    </location>
</feature>
<name>A0A1F5JZK6_9BACT</name>
<dbReference type="InterPro" id="IPR036291">
    <property type="entry name" value="NAD(P)-bd_dom_sf"/>
</dbReference>
<dbReference type="PRINTS" id="PR01798">
    <property type="entry name" value="SCOASYNTHASE"/>
</dbReference>
<dbReference type="InterPro" id="IPR033847">
    <property type="entry name" value="Citrt_syn/SCS-alpha_CS"/>
</dbReference>
<dbReference type="InterPro" id="IPR005811">
    <property type="entry name" value="SUCC_ACL_C"/>
</dbReference>
<dbReference type="Pfam" id="PF02629">
    <property type="entry name" value="CoA_binding"/>
    <property type="match status" value="1"/>
</dbReference>
<dbReference type="Gene3D" id="3.40.50.261">
    <property type="entry name" value="Succinyl-CoA synthetase domains"/>
    <property type="match status" value="1"/>
</dbReference>
<dbReference type="GO" id="GO:0006099">
    <property type="term" value="P:tricarboxylic acid cycle"/>
    <property type="evidence" value="ECO:0007669"/>
    <property type="project" value="UniProtKB-KW"/>
</dbReference>
<dbReference type="PROSITE" id="PS01216">
    <property type="entry name" value="SUCCINYL_COA_LIG_1"/>
    <property type="match status" value="1"/>
</dbReference>